<dbReference type="PANTHER" id="PTHR34572">
    <property type="entry name" value="GOLGIN FAMILY A PROTEIN"/>
    <property type="match status" value="1"/>
</dbReference>
<evidence type="ECO:0000313" key="2">
    <source>
        <dbReference type="EMBL" id="GMH24365.1"/>
    </source>
</evidence>
<gene>
    <name evidence="2" type="ORF">Nepgr_026208</name>
</gene>
<dbReference type="Proteomes" id="UP001279734">
    <property type="component" value="Unassembled WGS sequence"/>
</dbReference>
<feature type="region of interest" description="Disordered" evidence="1">
    <location>
        <begin position="1"/>
        <end position="31"/>
    </location>
</feature>
<sequence length="198" mass="22055">MEGVGSHSRLARTTSRYGQASSSSTAFNGPVRRWEKRWVHVSASLPSAPRHHSSKSSQSNGHKNNGAGLRLYRWTPLSQQPTSGGGDNGTAKLEEPPRRKFRYTPIAVFDEHRKEVVKRTNNEAKSEDSNQYRMKPALENDEIYGMLNINHGLMGEHKAADLNLAVHPECRPSCPDLDGRNRESLPDILNLSGFWPAG</sequence>
<reference evidence="2" key="1">
    <citation type="submission" date="2023-05" db="EMBL/GenBank/DDBJ databases">
        <title>Nepenthes gracilis genome sequencing.</title>
        <authorList>
            <person name="Fukushima K."/>
        </authorList>
    </citation>
    <scope>NUCLEOTIDE SEQUENCE</scope>
    <source>
        <strain evidence="2">SING2019-196</strain>
    </source>
</reference>
<dbReference type="EMBL" id="BSYO01000027">
    <property type="protein sequence ID" value="GMH24365.1"/>
    <property type="molecule type" value="Genomic_DNA"/>
</dbReference>
<dbReference type="AlphaFoldDB" id="A0AAD3T6I7"/>
<proteinExistence type="predicted"/>
<evidence type="ECO:0000313" key="3">
    <source>
        <dbReference type="Proteomes" id="UP001279734"/>
    </source>
</evidence>
<feature type="compositionally biased region" description="Polar residues" evidence="1">
    <location>
        <begin position="11"/>
        <end position="27"/>
    </location>
</feature>
<dbReference type="PANTHER" id="PTHR34572:SF8">
    <property type="entry name" value="(RAPE) HYPOTHETICAL PROTEIN"/>
    <property type="match status" value="1"/>
</dbReference>
<accession>A0AAD3T6I7</accession>
<evidence type="ECO:0000256" key="1">
    <source>
        <dbReference type="SAM" id="MobiDB-lite"/>
    </source>
</evidence>
<protein>
    <submittedName>
        <fullName evidence="2">Uncharacterized protein</fullName>
    </submittedName>
</protein>
<keyword evidence="3" id="KW-1185">Reference proteome</keyword>
<comment type="caution">
    <text evidence="2">The sequence shown here is derived from an EMBL/GenBank/DDBJ whole genome shotgun (WGS) entry which is preliminary data.</text>
</comment>
<organism evidence="2 3">
    <name type="scientific">Nepenthes gracilis</name>
    <name type="common">Slender pitcher plant</name>
    <dbReference type="NCBI Taxonomy" id="150966"/>
    <lineage>
        <taxon>Eukaryota</taxon>
        <taxon>Viridiplantae</taxon>
        <taxon>Streptophyta</taxon>
        <taxon>Embryophyta</taxon>
        <taxon>Tracheophyta</taxon>
        <taxon>Spermatophyta</taxon>
        <taxon>Magnoliopsida</taxon>
        <taxon>eudicotyledons</taxon>
        <taxon>Gunneridae</taxon>
        <taxon>Pentapetalae</taxon>
        <taxon>Caryophyllales</taxon>
        <taxon>Nepenthaceae</taxon>
        <taxon>Nepenthes</taxon>
    </lineage>
</organism>
<name>A0AAD3T6I7_NEPGR</name>
<feature type="region of interest" description="Disordered" evidence="1">
    <location>
        <begin position="45"/>
        <end position="99"/>
    </location>
</feature>